<name>A0A2J7RNY7_9NEOP</name>
<evidence type="ECO:0000313" key="3">
    <source>
        <dbReference type="Proteomes" id="UP000235965"/>
    </source>
</evidence>
<feature type="compositionally biased region" description="Basic and acidic residues" evidence="1">
    <location>
        <begin position="76"/>
        <end position="87"/>
    </location>
</feature>
<dbReference type="InParanoid" id="A0A2J7RNY7"/>
<keyword evidence="3" id="KW-1185">Reference proteome</keyword>
<reference evidence="2 3" key="1">
    <citation type="submission" date="2017-12" db="EMBL/GenBank/DDBJ databases">
        <title>Hemimetabolous genomes reveal molecular basis of termite eusociality.</title>
        <authorList>
            <person name="Harrison M.C."/>
            <person name="Jongepier E."/>
            <person name="Robertson H.M."/>
            <person name="Arning N."/>
            <person name="Bitard-Feildel T."/>
            <person name="Chao H."/>
            <person name="Childers C.P."/>
            <person name="Dinh H."/>
            <person name="Doddapaneni H."/>
            <person name="Dugan S."/>
            <person name="Gowin J."/>
            <person name="Greiner C."/>
            <person name="Han Y."/>
            <person name="Hu H."/>
            <person name="Hughes D.S.T."/>
            <person name="Huylmans A.-K."/>
            <person name="Kemena C."/>
            <person name="Kremer L.P.M."/>
            <person name="Lee S.L."/>
            <person name="Lopez-Ezquerra A."/>
            <person name="Mallet L."/>
            <person name="Monroy-Kuhn J.M."/>
            <person name="Moser A."/>
            <person name="Murali S.C."/>
            <person name="Muzny D.M."/>
            <person name="Otani S."/>
            <person name="Piulachs M.-D."/>
            <person name="Poelchau M."/>
            <person name="Qu J."/>
            <person name="Schaub F."/>
            <person name="Wada-Katsumata A."/>
            <person name="Worley K.C."/>
            <person name="Xie Q."/>
            <person name="Ylla G."/>
            <person name="Poulsen M."/>
            <person name="Gibbs R.A."/>
            <person name="Schal C."/>
            <person name="Richards S."/>
            <person name="Belles X."/>
            <person name="Korb J."/>
            <person name="Bornberg-Bauer E."/>
        </authorList>
    </citation>
    <scope>NUCLEOTIDE SEQUENCE [LARGE SCALE GENOMIC DNA]</scope>
    <source>
        <tissue evidence="2">Whole body</tissue>
    </source>
</reference>
<sequence length="87" mass="10251">MSRAVYVSLTGEIWNCVRRGFKTRALRQYNSNDQVRENDVERACIPQEREEAYIQGCGGGKKKRKEPLRRPRSRRKDNIKLDLREIG</sequence>
<gene>
    <name evidence="2" type="ORF">B7P43_G06923</name>
</gene>
<dbReference type="EMBL" id="NEVH01002144">
    <property type="protein sequence ID" value="PNF42547.1"/>
    <property type="molecule type" value="Genomic_DNA"/>
</dbReference>
<evidence type="ECO:0000313" key="2">
    <source>
        <dbReference type="EMBL" id="PNF42547.1"/>
    </source>
</evidence>
<dbReference type="Proteomes" id="UP000235965">
    <property type="component" value="Unassembled WGS sequence"/>
</dbReference>
<protein>
    <submittedName>
        <fullName evidence="2">Uncharacterized protein</fullName>
    </submittedName>
</protein>
<evidence type="ECO:0000256" key="1">
    <source>
        <dbReference type="SAM" id="MobiDB-lite"/>
    </source>
</evidence>
<feature type="compositionally biased region" description="Basic residues" evidence="1">
    <location>
        <begin position="60"/>
        <end position="75"/>
    </location>
</feature>
<organism evidence="2 3">
    <name type="scientific">Cryptotermes secundus</name>
    <dbReference type="NCBI Taxonomy" id="105785"/>
    <lineage>
        <taxon>Eukaryota</taxon>
        <taxon>Metazoa</taxon>
        <taxon>Ecdysozoa</taxon>
        <taxon>Arthropoda</taxon>
        <taxon>Hexapoda</taxon>
        <taxon>Insecta</taxon>
        <taxon>Pterygota</taxon>
        <taxon>Neoptera</taxon>
        <taxon>Polyneoptera</taxon>
        <taxon>Dictyoptera</taxon>
        <taxon>Blattodea</taxon>
        <taxon>Blattoidea</taxon>
        <taxon>Termitoidae</taxon>
        <taxon>Kalotermitidae</taxon>
        <taxon>Cryptotermitinae</taxon>
        <taxon>Cryptotermes</taxon>
    </lineage>
</organism>
<accession>A0A2J7RNY7</accession>
<comment type="caution">
    <text evidence="2">The sequence shown here is derived from an EMBL/GenBank/DDBJ whole genome shotgun (WGS) entry which is preliminary data.</text>
</comment>
<proteinExistence type="predicted"/>
<feature type="region of interest" description="Disordered" evidence="1">
    <location>
        <begin position="55"/>
        <end position="87"/>
    </location>
</feature>
<dbReference type="AlphaFoldDB" id="A0A2J7RNY7"/>